<dbReference type="OrthoDB" id="2299882at2"/>
<dbReference type="KEGG" id="lpd:AYR62_10575"/>
<keyword evidence="1" id="KW-0472">Membrane</keyword>
<feature type="transmembrane region" description="Helical" evidence="1">
    <location>
        <begin position="12"/>
        <end position="33"/>
    </location>
</feature>
<protein>
    <submittedName>
        <fullName evidence="2">Uncharacterized protein</fullName>
    </submittedName>
</protein>
<dbReference type="Proteomes" id="UP000093267">
    <property type="component" value="Chromosome"/>
</dbReference>
<sequence>MNKQLKFNRTFYKNVQFWLGIVVLVMGAGSLLSEAVSSIYFWLDIAMILLGIITVIDDMILHRRPVND</sequence>
<gene>
    <name evidence="2" type="ORF">AYR63_07800</name>
</gene>
<accession>A0A1B2IYE1</accession>
<evidence type="ECO:0000313" key="2">
    <source>
        <dbReference type="EMBL" id="ANZ67041.1"/>
    </source>
</evidence>
<reference evidence="2 3" key="1">
    <citation type="submission" date="2016-03" db="EMBL/GenBank/DDBJ databases">
        <title>Pediococcus and Lactobacillus from brewery environment - whole genome sequencing and assembly.</title>
        <authorList>
            <person name="Behr J."/>
            <person name="Geissler A.J."/>
            <person name="Vogel R.F."/>
        </authorList>
    </citation>
    <scope>NUCLEOTIDE SEQUENCE [LARGE SCALE GENOMIC DNA]</scope>
    <source>
        <strain evidence="2 3">TMW 1.1995</strain>
    </source>
</reference>
<dbReference type="AlphaFoldDB" id="A0A1B2IYE1"/>
<dbReference type="RefSeq" id="WP_056987708.1">
    <property type="nucleotide sequence ID" value="NZ_CP014912.1"/>
</dbReference>
<dbReference type="EMBL" id="CP014924">
    <property type="protein sequence ID" value="ANZ67041.1"/>
    <property type="molecule type" value="Genomic_DNA"/>
</dbReference>
<keyword evidence="1" id="KW-0812">Transmembrane</keyword>
<keyword evidence="1" id="KW-1133">Transmembrane helix</keyword>
<evidence type="ECO:0000313" key="3">
    <source>
        <dbReference type="Proteomes" id="UP000093267"/>
    </source>
</evidence>
<name>A0A1B2IYE1_9LACO</name>
<proteinExistence type="predicted"/>
<organism evidence="2 3">
    <name type="scientific">Secundilactobacillus paracollinoides</name>
    <dbReference type="NCBI Taxonomy" id="240427"/>
    <lineage>
        <taxon>Bacteria</taxon>
        <taxon>Bacillati</taxon>
        <taxon>Bacillota</taxon>
        <taxon>Bacilli</taxon>
        <taxon>Lactobacillales</taxon>
        <taxon>Lactobacillaceae</taxon>
        <taxon>Secundilactobacillus</taxon>
    </lineage>
</organism>
<feature type="transmembrane region" description="Helical" evidence="1">
    <location>
        <begin position="39"/>
        <end position="56"/>
    </location>
</feature>
<evidence type="ECO:0000256" key="1">
    <source>
        <dbReference type="SAM" id="Phobius"/>
    </source>
</evidence>
<keyword evidence="3" id="KW-1185">Reference proteome</keyword>